<evidence type="ECO:0000256" key="1">
    <source>
        <dbReference type="ARBA" id="ARBA00004651"/>
    </source>
</evidence>
<dbReference type="RefSeq" id="WP_061301989.1">
    <property type="nucleotide sequence ID" value="NZ_LFPA01000116.1"/>
</dbReference>
<name>A0A6B4PKM5_CLOBO</name>
<dbReference type="InterPro" id="IPR050448">
    <property type="entry name" value="OpgB/LTA_synthase_biosynth"/>
</dbReference>
<evidence type="ECO:0000256" key="3">
    <source>
        <dbReference type="ARBA" id="ARBA00009983"/>
    </source>
</evidence>
<dbReference type="InterPro" id="IPR017850">
    <property type="entry name" value="Alkaline_phosphatase_core_sf"/>
</dbReference>
<dbReference type="Gene3D" id="3.40.720.10">
    <property type="entry name" value="Alkaline Phosphatase, subunit A"/>
    <property type="match status" value="1"/>
</dbReference>
<gene>
    <name evidence="9" type="ORF">FC774_13975</name>
</gene>
<dbReference type="AlphaFoldDB" id="A0A6B4PKM5"/>
<keyword evidence="7" id="KW-0472">Membrane</keyword>
<dbReference type="PANTHER" id="PTHR47371">
    <property type="entry name" value="LIPOTEICHOIC ACID SYNTHASE"/>
    <property type="match status" value="1"/>
</dbReference>
<keyword evidence="6" id="KW-1133">Transmembrane helix</keyword>
<evidence type="ECO:0000256" key="6">
    <source>
        <dbReference type="ARBA" id="ARBA00022989"/>
    </source>
</evidence>
<comment type="similarity">
    <text evidence="3">Belongs to the LTA synthase family.</text>
</comment>
<comment type="caution">
    <text evidence="9">The sequence shown here is derived from an EMBL/GenBank/DDBJ whole genome shotgun (WGS) entry which is preliminary data.</text>
</comment>
<evidence type="ECO:0000256" key="7">
    <source>
        <dbReference type="ARBA" id="ARBA00023136"/>
    </source>
</evidence>
<dbReference type="EMBL" id="SWOV01000045">
    <property type="protein sequence ID" value="NFF88959.1"/>
    <property type="molecule type" value="Genomic_DNA"/>
</dbReference>
<accession>A0A6B4PKM5</accession>
<evidence type="ECO:0000313" key="10">
    <source>
        <dbReference type="Proteomes" id="UP000476820"/>
    </source>
</evidence>
<dbReference type="CDD" id="cd16015">
    <property type="entry name" value="LTA_synthase"/>
    <property type="match status" value="1"/>
</dbReference>
<feature type="domain" description="Sulfatase N-terminal" evidence="8">
    <location>
        <begin position="258"/>
        <end position="543"/>
    </location>
</feature>
<dbReference type="Gene3D" id="3.30.1120.170">
    <property type="match status" value="1"/>
</dbReference>
<dbReference type="Proteomes" id="UP000476820">
    <property type="component" value="Unassembled WGS sequence"/>
</dbReference>
<keyword evidence="4" id="KW-1003">Cell membrane</keyword>
<evidence type="ECO:0000256" key="5">
    <source>
        <dbReference type="ARBA" id="ARBA00022692"/>
    </source>
</evidence>
<evidence type="ECO:0000313" key="9">
    <source>
        <dbReference type="EMBL" id="NFF88959.1"/>
    </source>
</evidence>
<evidence type="ECO:0000256" key="2">
    <source>
        <dbReference type="ARBA" id="ARBA00004936"/>
    </source>
</evidence>
<keyword evidence="5" id="KW-0812">Transmembrane</keyword>
<dbReference type="GO" id="GO:0005886">
    <property type="term" value="C:plasma membrane"/>
    <property type="evidence" value="ECO:0007669"/>
    <property type="project" value="UniProtKB-SubCell"/>
</dbReference>
<sequence length="609" mass="70107">MKKNLKRIIKNNWLFVFMVIMLQLKSMILLSMLRAPNSSSINLSNAYFTPPIIWAHLSIIILVCSPIFLFKNKDKLKAALVIDIFITILFIADIWYYRANGTFLSIRHLIHNELFNPIGKNLFNFRLVDLTFFIDFIILFLIYKFVKVKKEENEKKIYLRIIKSVSVFLISAFIIGIGHYYVDIKKSVSGKSLFSLSWAPFQTFSDMSPLGYHGFDINFYKDKNKALTSDDINVIENWFDNNKENLPDNKYKGMLEGKNLIALQVESLENFVINEKVYGQEITPNINKLLSNSIYFNNIYEQNNSGTSSDADLLVNTSIFPIRKGATVFSYPWNKYNSLQSLLKNKGYTSISTHAALAGNWNWAELHRSFGADKIFDIGMYTEDELIGLGLSDESYLKQISEKLKIESEPFYTFMATLTSHGPFEMPDDKKYLDLPKELDENMLGAYFQSVRYTDEAIGKFLDALEKNNQLNNTVVMIYGDHCGIHKFYEEDIADAPLEGDWWQDNNKKIPFIVYSKDLKTKIISNAGGQVDFLPTISYLLGIDRSDFEFSSMGRILVNTERDATILNSGDIVGNPKDEDEINHLKDVFKIADTIIEKNYFKSLKFTLE</sequence>
<reference evidence="9 10" key="1">
    <citation type="submission" date="2019-04" db="EMBL/GenBank/DDBJ databases">
        <title>Genome sequencing of Clostridium botulinum Groups I-IV and Clostridium butyricum.</title>
        <authorList>
            <person name="Brunt J."/>
            <person name="Van Vliet A.H.M."/>
            <person name="Stringer S.C."/>
            <person name="Carter A.T."/>
            <person name="Peck M.W."/>
        </authorList>
    </citation>
    <scope>NUCLEOTIDE SEQUENCE [LARGE SCALE GENOMIC DNA]</scope>
    <source>
        <strain evidence="9 10">1605</strain>
    </source>
</reference>
<dbReference type="PIRSF" id="PIRSF005091">
    <property type="entry name" value="Mmb_sulf_HI1246"/>
    <property type="match status" value="1"/>
</dbReference>
<protein>
    <submittedName>
        <fullName evidence="9">LTA synthase family protein</fullName>
    </submittedName>
</protein>
<comment type="subcellular location">
    <subcellularLocation>
        <location evidence="1">Cell membrane</location>
        <topology evidence="1">Multi-pass membrane protein</topology>
    </subcellularLocation>
</comment>
<dbReference type="PANTHER" id="PTHR47371:SF3">
    <property type="entry name" value="PHOSPHOGLYCEROL TRANSFERASE I"/>
    <property type="match status" value="1"/>
</dbReference>
<proteinExistence type="inferred from homology"/>
<organism evidence="9 10">
    <name type="scientific">Clostridium botulinum</name>
    <dbReference type="NCBI Taxonomy" id="1491"/>
    <lineage>
        <taxon>Bacteria</taxon>
        <taxon>Bacillati</taxon>
        <taxon>Bacillota</taxon>
        <taxon>Clostridia</taxon>
        <taxon>Eubacteriales</taxon>
        <taxon>Clostridiaceae</taxon>
        <taxon>Clostridium</taxon>
    </lineage>
</organism>
<dbReference type="InterPro" id="IPR000917">
    <property type="entry name" value="Sulfatase_N"/>
</dbReference>
<comment type="pathway">
    <text evidence="2">Cell wall biogenesis; lipoteichoic acid biosynthesis.</text>
</comment>
<dbReference type="InterPro" id="IPR012160">
    <property type="entry name" value="LtaS-like"/>
</dbReference>
<evidence type="ECO:0000256" key="4">
    <source>
        <dbReference type="ARBA" id="ARBA00022475"/>
    </source>
</evidence>
<dbReference type="SUPFAM" id="SSF53649">
    <property type="entry name" value="Alkaline phosphatase-like"/>
    <property type="match status" value="1"/>
</dbReference>
<evidence type="ECO:0000259" key="8">
    <source>
        <dbReference type="Pfam" id="PF00884"/>
    </source>
</evidence>
<dbReference type="Pfam" id="PF00884">
    <property type="entry name" value="Sulfatase"/>
    <property type="match status" value="1"/>
</dbReference>